<feature type="compositionally biased region" description="Low complexity" evidence="1">
    <location>
        <begin position="92"/>
        <end position="107"/>
    </location>
</feature>
<reference evidence="2 3" key="1">
    <citation type="journal article" date="2021" name="Nat. Commun.">
        <title>Genetic determinants of endophytism in the Arabidopsis root mycobiome.</title>
        <authorList>
            <person name="Mesny F."/>
            <person name="Miyauchi S."/>
            <person name="Thiergart T."/>
            <person name="Pickel B."/>
            <person name="Atanasova L."/>
            <person name="Karlsson M."/>
            <person name="Huettel B."/>
            <person name="Barry K.W."/>
            <person name="Haridas S."/>
            <person name="Chen C."/>
            <person name="Bauer D."/>
            <person name="Andreopoulos W."/>
            <person name="Pangilinan J."/>
            <person name="LaButti K."/>
            <person name="Riley R."/>
            <person name="Lipzen A."/>
            <person name="Clum A."/>
            <person name="Drula E."/>
            <person name="Henrissat B."/>
            <person name="Kohler A."/>
            <person name="Grigoriev I.V."/>
            <person name="Martin F.M."/>
            <person name="Hacquard S."/>
        </authorList>
    </citation>
    <scope>NUCLEOTIDE SEQUENCE [LARGE SCALE GENOMIC DNA]</scope>
    <source>
        <strain evidence="2 3">MPI-CAGE-CH-0241</strain>
    </source>
</reference>
<feature type="compositionally biased region" description="Pro residues" evidence="1">
    <location>
        <begin position="108"/>
        <end position="141"/>
    </location>
</feature>
<evidence type="ECO:0000313" key="3">
    <source>
        <dbReference type="Proteomes" id="UP000777438"/>
    </source>
</evidence>
<keyword evidence="3" id="KW-1185">Reference proteome</keyword>
<feature type="compositionally biased region" description="Low complexity" evidence="1">
    <location>
        <begin position="154"/>
        <end position="183"/>
    </location>
</feature>
<evidence type="ECO:0000313" key="2">
    <source>
        <dbReference type="EMBL" id="KAH6889940.1"/>
    </source>
</evidence>
<dbReference type="Proteomes" id="UP000777438">
    <property type="component" value="Unassembled WGS sequence"/>
</dbReference>
<comment type="caution">
    <text evidence="2">The sequence shown here is derived from an EMBL/GenBank/DDBJ whole genome shotgun (WGS) entry which is preliminary data.</text>
</comment>
<feature type="region of interest" description="Disordered" evidence="1">
    <location>
        <begin position="1"/>
        <end position="20"/>
    </location>
</feature>
<evidence type="ECO:0008006" key="4">
    <source>
        <dbReference type="Google" id="ProtNLM"/>
    </source>
</evidence>
<name>A0A9P9AQ82_9HYPO</name>
<feature type="compositionally biased region" description="Basic and acidic residues" evidence="1">
    <location>
        <begin position="1"/>
        <end position="14"/>
    </location>
</feature>
<protein>
    <recommendedName>
        <fullName evidence="4">MADS-box domain-containing protein</fullName>
    </recommendedName>
</protein>
<accession>A0A9P9AQ82</accession>
<dbReference type="EMBL" id="JAGPYM010000010">
    <property type="protein sequence ID" value="KAH6889940.1"/>
    <property type="molecule type" value="Genomic_DNA"/>
</dbReference>
<organism evidence="2 3">
    <name type="scientific">Thelonectria olida</name>
    <dbReference type="NCBI Taxonomy" id="1576542"/>
    <lineage>
        <taxon>Eukaryota</taxon>
        <taxon>Fungi</taxon>
        <taxon>Dikarya</taxon>
        <taxon>Ascomycota</taxon>
        <taxon>Pezizomycotina</taxon>
        <taxon>Sordariomycetes</taxon>
        <taxon>Hypocreomycetidae</taxon>
        <taxon>Hypocreales</taxon>
        <taxon>Nectriaceae</taxon>
        <taxon>Thelonectria</taxon>
    </lineage>
</organism>
<sequence length="217" mass="23579">MTRQRQREAKNKDTKRGRRNCRGGIIKKCDTYRQVYGAEIVIFIRDADGYDGFESHPGLLQKFTSHYPREALQTPEDLLHNDMRPKTIPTFSAAPSAASSVLHSSPASSPPSVPASSPPSVPASSPPSVPASSPPSVPASSPPSVSSGSEMWLPSRPSTPSNSSTTSKEGSLSARSGSSSPRATSRHRFNRPFTGLAMMSERRKKEFAFLLKTCFEW</sequence>
<feature type="region of interest" description="Disordered" evidence="1">
    <location>
        <begin position="81"/>
        <end position="191"/>
    </location>
</feature>
<evidence type="ECO:0000256" key="1">
    <source>
        <dbReference type="SAM" id="MobiDB-lite"/>
    </source>
</evidence>
<dbReference type="AlphaFoldDB" id="A0A9P9AQ82"/>
<gene>
    <name evidence="2" type="ORF">B0T10DRAFT_572116</name>
</gene>
<proteinExistence type="predicted"/>